<evidence type="ECO:0000313" key="8">
    <source>
        <dbReference type="EMBL" id="OWM69683.1"/>
    </source>
</evidence>
<dbReference type="InterPro" id="IPR010658">
    <property type="entry name" value="Nodulin-like"/>
</dbReference>
<feature type="transmembrane region" description="Helical" evidence="5">
    <location>
        <begin position="160"/>
        <end position="183"/>
    </location>
</feature>
<name>A0A218WAX5_PUNGR</name>
<feature type="transmembrane region" description="Helical" evidence="5">
    <location>
        <begin position="375"/>
        <end position="394"/>
    </location>
</feature>
<reference evidence="9" key="1">
    <citation type="journal article" date="2017" name="Plant J.">
        <title>The pomegranate (Punica granatum L.) genome and the genomics of punicalagin biosynthesis.</title>
        <authorList>
            <person name="Qin G."/>
            <person name="Xu C."/>
            <person name="Ming R."/>
            <person name="Tang H."/>
            <person name="Guyot R."/>
            <person name="Kramer E.M."/>
            <person name="Hu Y."/>
            <person name="Yi X."/>
            <person name="Qi Y."/>
            <person name="Xu X."/>
            <person name="Gao Z."/>
            <person name="Pan H."/>
            <person name="Jian J."/>
            <person name="Tian Y."/>
            <person name="Yue Z."/>
            <person name="Xu Y."/>
        </authorList>
    </citation>
    <scope>NUCLEOTIDE SEQUENCE [LARGE SCALE GENOMIC DNA]</scope>
    <source>
        <strain evidence="9">cv. Dabenzi</strain>
    </source>
</reference>
<feature type="domain" description="NFD4 C-terminal" evidence="7">
    <location>
        <begin position="346"/>
        <end position="555"/>
    </location>
</feature>
<dbReference type="InterPro" id="IPR036259">
    <property type="entry name" value="MFS_trans_sf"/>
</dbReference>
<evidence type="ECO:0000259" key="7">
    <source>
        <dbReference type="Pfam" id="PF23262"/>
    </source>
</evidence>
<feature type="transmembrane region" description="Helical" evidence="5">
    <location>
        <begin position="70"/>
        <end position="89"/>
    </location>
</feature>
<dbReference type="InterPro" id="IPR056555">
    <property type="entry name" value="NFD4_C"/>
</dbReference>
<dbReference type="PANTHER" id="PTHR21576">
    <property type="entry name" value="UNCHARACTERIZED NODULIN-LIKE PROTEIN"/>
    <property type="match status" value="1"/>
</dbReference>
<sequence>MNLAMPELGVSHGGTRGCTKNLVVRVLASRWFMVFASILIMSVNGTLYMFGLYSNDIKTSMGYDQSTLNLIGFFKDLGGNLGISAGLIYEVVPPWAILSIGAVMNFSSYFLIWLSVTGRIAKPRVWQMCLYTCTGANSLSFSNTAALVTSVKNFPHNRGIVIGLLKGFIGLSGAIITQLYHALYGDDSTALILLIAYLPAIVSLAFLPTVRIIKFVARKEDVKVFSDFLYISLGLAGFLMAIIVLQSKLQFSRLEYIGTAVIVLVLSLCVPLCIVIYEEIKLAKLRKAIDNPSRCELPPAALEPQSGWSRALTCPNPISCVADILKPLERGEDYSILQAIFSIDMLIIFIATTCGVGGILAAIDNLGQIGESMGYPAHSMAAFVSLISIWNYLGRVAAGFSSEILLAKYKFPRPLMLSIVILCSCAGHVLVACAVPGSLYPSSMIMGFCLGAQVPLVSSIISEIFGLKHYATLYNVGTLSSPVGSYIFNVKVAGLLYDQEAAKQMEALGLKRKAGEALRCRGVQCYRTAFAVLAASTMFGCLVSLALVIRTWKFYKGDVYKKFTEETTAAEDVHDEKTDEK</sequence>
<proteinExistence type="predicted"/>
<dbReference type="GO" id="GO:0016020">
    <property type="term" value="C:membrane"/>
    <property type="evidence" value="ECO:0007669"/>
    <property type="project" value="UniProtKB-SubCell"/>
</dbReference>
<feature type="transmembrane region" description="Helical" evidence="5">
    <location>
        <begin position="336"/>
        <end position="363"/>
    </location>
</feature>
<feature type="transmembrane region" description="Helical" evidence="5">
    <location>
        <begin position="31"/>
        <end position="50"/>
    </location>
</feature>
<dbReference type="AlphaFoldDB" id="A0A218WAX5"/>
<dbReference type="Proteomes" id="UP000197138">
    <property type="component" value="Unassembled WGS sequence"/>
</dbReference>
<keyword evidence="4 5" id="KW-0472">Membrane</keyword>
<evidence type="ECO:0000313" key="9">
    <source>
        <dbReference type="Proteomes" id="UP000197138"/>
    </source>
</evidence>
<dbReference type="Pfam" id="PF06813">
    <property type="entry name" value="Nodulin-like"/>
    <property type="match status" value="1"/>
</dbReference>
<accession>A0A218WAX5</accession>
<feature type="transmembrane region" description="Helical" evidence="5">
    <location>
        <begin position="415"/>
        <end position="439"/>
    </location>
</feature>
<protein>
    <submittedName>
        <fullName evidence="8">Uncharacterized protein</fullName>
    </submittedName>
</protein>
<keyword evidence="3 5" id="KW-1133">Transmembrane helix</keyword>
<evidence type="ECO:0000259" key="6">
    <source>
        <dbReference type="Pfam" id="PF06813"/>
    </source>
</evidence>
<dbReference type="Gene3D" id="1.20.1250.20">
    <property type="entry name" value="MFS general substrate transporter like domains"/>
    <property type="match status" value="1"/>
</dbReference>
<feature type="transmembrane region" description="Helical" evidence="5">
    <location>
        <begin position="445"/>
        <end position="465"/>
    </location>
</feature>
<feature type="domain" description="Nodulin-like" evidence="6">
    <location>
        <begin position="30"/>
        <end position="276"/>
    </location>
</feature>
<dbReference type="Pfam" id="PF23262">
    <property type="entry name" value="NFD4_C"/>
    <property type="match status" value="1"/>
</dbReference>
<comment type="subcellular location">
    <subcellularLocation>
        <location evidence="1">Membrane</location>
        <topology evidence="1">Multi-pass membrane protein</topology>
    </subcellularLocation>
</comment>
<gene>
    <name evidence="8" type="ORF">CDL15_Pgr025532</name>
</gene>
<keyword evidence="2 5" id="KW-0812">Transmembrane</keyword>
<dbReference type="CDD" id="cd17354">
    <property type="entry name" value="MFS_Mch1p_like"/>
    <property type="match status" value="1"/>
</dbReference>
<feature type="transmembrane region" description="Helical" evidence="5">
    <location>
        <begin position="257"/>
        <end position="277"/>
    </location>
</feature>
<dbReference type="PANTHER" id="PTHR21576:SF80">
    <property type="entry name" value="NODULIN-LIKE DOMAIN-CONTAINING PROTEIN"/>
    <property type="match status" value="1"/>
</dbReference>
<comment type="caution">
    <text evidence="8">The sequence shown here is derived from an EMBL/GenBank/DDBJ whole genome shotgun (WGS) entry which is preliminary data.</text>
</comment>
<evidence type="ECO:0000256" key="5">
    <source>
        <dbReference type="SAM" id="Phobius"/>
    </source>
</evidence>
<evidence type="ECO:0000256" key="2">
    <source>
        <dbReference type="ARBA" id="ARBA00022692"/>
    </source>
</evidence>
<feature type="transmembrane region" description="Helical" evidence="5">
    <location>
        <begin position="189"/>
        <end position="207"/>
    </location>
</feature>
<dbReference type="SUPFAM" id="SSF103473">
    <property type="entry name" value="MFS general substrate transporter"/>
    <property type="match status" value="1"/>
</dbReference>
<dbReference type="EMBL" id="MTKT01004810">
    <property type="protein sequence ID" value="OWM69683.1"/>
    <property type="molecule type" value="Genomic_DNA"/>
</dbReference>
<organism evidence="8 9">
    <name type="scientific">Punica granatum</name>
    <name type="common">Pomegranate</name>
    <dbReference type="NCBI Taxonomy" id="22663"/>
    <lineage>
        <taxon>Eukaryota</taxon>
        <taxon>Viridiplantae</taxon>
        <taxon>Streptophyta</taxon>
        <taxon>Embryophyta</taxon>
        <taxon>Tracheophyta</taxon>
        <taxon>Spermatophyta</taxon>
        <taxon>Magnoliopsida</taxon>
        <taxon>eudicotyledons</taxon>
        <taxon>Gunneridae</taxon>
        <taxon>Pentapetalae</taxon>
        <taxon>rosids</taxon>
        <taxon>malvids</taxon>
        <taxon>Myrtales</taxon>
        <taxon>Lythraceae</taxon>
        <taxon>Punica</taxon>
    </lineage>
</organism>
<feature type="transmembrane region" description="Helical" evidence="5">
    <location>
        <begin position="228"/>
        <end position="245"/>
    </location>
</feature>
<evidence type="ECO:0000256" key="3">
    <source>
        <dbReference type="ARBA" id="ARBA00022989"/>
    </source>
</evidence>
<evidence type="ECO:0000256" key="4">
    <source>
        <dbReference type="ARBA" id="ARBA00023136"/>
    </source>
</evidence>
<feature type="transmembrane region" description="Helical" evidence="5">
    <location>
        <begin position="95"/>
        <end position="116"/>
    </location>
</feature>
<evidence type="ECO:0000256" key="1">
    <source>
        <dbReference type="ARBA" id="ARBA00004141"/>
    </source>
</evidence>
<feature type="transmembrane region" description="Helical" evidence="5">
    <location>
        <begin position="529"/>
        <end position="549"/>
    </location>
</feature>